<name>A0ACC0YR24_9ROSI</name>
<sequence length="94" mass="10161">MAADLQGHGGGQHDQGHRRVQLSGSSSSNSSSSEEIGSGGIRKKGMKDKIKMKPPGGIITTPGGHNVMREGRRQHHDKEGMVEMIKEKFPEQSQ</sequence>
<comment type="caution">
    <text evidence="1">The sequence shown here is derived from an EMBL/GenBank/DDBJ whole genome shotgun (WGS) entry which is preliminary data.</text>
</comment>
<gene>
    <name evidence="1" type="ORF">Pint_28387</name>
</gene>
<evidence type="ECO:0000313" key="1">
    <source>
        <dbReference type="EMBL" id="KAJ0040515.1"/>
    </source>
</evidence>
<accession>A0ACC0YR24</accession>
<organism evidence="1 2">
    <name type="scientific">Pistacia integerrima</name>
    <dbReference type="NCBI Taxonomy" id="434235"/>
    <lineage>
        <taxon>Eukaryota</taxon>
        <taxon>Viridiplantae</taxon>
        <taxon>Streptophyta</taxon>
        <taxon>Embryophyta</taxon>
        <taxon>Tracheophyta</taxon>
        <taxon>Spermatophyta</taxon>
        <taxon>Magnoliopsida</taxon>
        <taxon>eudicotyledons</taxon>
        <taxon>Gunneridae</taxon>
        <taxon>Pentapetalae</taxon>
        <taxon>rosids</taxon>
        <taxon>malvids</taxon>
        <taxon>Sapindales</taxon>
        <taxon>Anacardiaceae</taxon>
        <taxon>Pistacia</taxon>
    </lineage>
</organism>
<dbReference type="Proteomes" id="UP001163603">
    <property type="component" value="Chromosome 5"/>
</dbReference>
<protein>
    <submittedName>
        <fullName evidence="1">Uncharacterized protein</fullName>
    </submittedName>
</protein>
<dbReference type="EMBL" id="CM047740">
    <property type="protein sequence ID" value="KAJ0040515.1"/>
    <property type="molecule type" value="Genomic_DNA"/>
</dbReference>
<keyword evidence="2" id="KW-1185">Reference proteome</keyword>
<evidence type="ECO:0000313" key="2">
    <source>
        <dbReference type="Proteomes" id="UP001163603"/>
    </source>
</evidence>
<reference evidence="2" key="1">
    <citation type="journal article" date="2023" name="G3 (Bethesda)">
        <title>Genome assembly and association tests identify interacting loci associated with vigor, precocity, and sex in interspecific pistachio rootstocks.</title>
        <authorList>
            <person name="Palmer W."/>
            <person name="Jacygrad E."/>
            <person name="Sagayaradj S."/>
            <person name="Cavanaugh K."/>
            <person name="Han R."/>
            <person name="Bertier L."/>
            <person name="Beede B."/>
            <person name="Kafkas S."/>
            <person name="Golino D."/>
            <person name="Preece J."/>
            <person name="Michelmore R."/>
        </authorList>
    </citation>
    <scope>NUCLEOTIDE SEQUENCE [LARGE SCALE GENOMIC DNA]</scope>
</reference>
<proteinExistence type="predicted"/>